<keyword evidence="2" id="KW-1185">Reference proteome</keyword>
<evidence type="ECO:0000313" key="2">
    <source>
        <dbReference type="Proteomes" id="UP000036367"/>
    </source>
</evidence>
<name>A0A0J1EBR0_RHOIS</name>
<dbReference type="AlphaFoldDB" id="A0A0J1EBR0"/>
<comment type="caution">
    <text evidence="1">The sequence shown here is derived from an EMBL/GenBank/DDBJ whole genome shotgun (WGS) entry which is preliminary data.</text>
</comment>
<reference evidence="1" key="1">
    <citation type="submission" date="2015-05" db="EMBL/GenBank/DDBJ databases">
        <title>Permanent draft genome of Rhodopirellula islandicus K833.</title>
        <authorList>
            <person name="Kizina J."/>
            <person name="Richter M."/>
            <person name="Glockner F.O."/>
            <person name="Harder J."/>
        </authorList>
    </citation>
    <scope>NUCLEOTIDE SEQUENCE [LARGE SCALE GENOMIC DNA]</scope>
    <source>
        <strain evidence="1">K833</strain>
    </source>
</reference>
<protein>
    <submittedName>
        <fullName evidence="1">Uncharacterized protein</fullName>
    </submittedName>
</protein>
<evidence type="ECO:0000313" key="1">
    <source>
        <dbReference type="EMBL" id="KLU02974.1"/>
    </source>
</evidence>
<dbReference type="EMBL" id="LECT01000042">
    <property type="protein sequence ID" value="KLU02974.1"/>
    <property type="molecule type" value="Genomic_DNA"/>
</dbReference>
<organism evidence="1 2">
    <name type="scientific">Rhodopirellula islandica</name>
    <dbReference type="NCBI Taxonomy" id="595434"/>
    <lineage>
        <taxon>Bacteria</taxon>
        <taxon>Pseudomonadati</taxon>
        <taxon>Planctomycetota</taxon>
        <taxon>Planctomycetia</taxon>
        <taxon>Pirellulales</taxon>
        <taxon>Pirellulaceae</taxon>
        <taxon>Rhodopirellula</taxon>
    </lineage>
</organism>
<proteinExistence type="predicted"/>
<accession>A0A0J1EBR0</accession>
<sequence length="42" mass="4323">MLCSINAAIAGYTSGQSSTGCSMNAVALRIMIGIDRFAASRL</sequence>
<gene>
    <name evidence="1" type="ORF">RISK_004944</name>
</gene>
<dbReference type="Proteomes" id="UP000036367">
    <property type="component" value="Unassembled WGS sequence"/>
</dbReference>